<organism evidence="7">
    <name type="scientific">mine drainage metagenome</name>
    <dbReference type="NCBI Taxonomy" id="410659"/>
    <lineage>
        <taxon>unclassified sequences</taxon>
        <taxon>metagenomes</taxon>
        <taxon>ecological metagenomes</taxon>
    </lineage>
</organism>
<comment type="subcellular location">
    <subcellularLocation>
        <location evidence="1">Membrane</location>
        <topology evidence="1">Multi-pass membrane protein</topology>
    </subcellularLocation>
</comment>
<evidence type="ECO:0000256" key="3">
    <source>
        <dbReference type="ARBA" id="ARBA00022692"/>
    </source>
</evidence>
<dbReference type="Gene3D" id="1.20.1080.10">
    <property type="entry name" value="Glycerol uptake facilitator protein"/>
    <property type="match status" value="1"/>
</dbReference>
<dbReference type="EMBL" id="AUZY01009198">
    <property type="protein sequence ID" value="EQD43112.1"/>
    <property type="molecule type" value="Genomic_DNA"/>
</dbReference>
<evidence type="ECO:0000256" key="4">
    <source>
        <dbReference type="ARBA" id="ARBA00022989"/>
    </source>
</evidence>
<dbReference type="PANTHER" id="PTHR19139:SF199">
    <property type="entry name" value="MIP17260P"/>
    <property type="match status" value="1"/>
</dbReference>
<keyword evidence="4 6" id="KW-1133">Transmembrane helix</keyword>
<protein>
    <submittedName>
        <fullName evidence="7">Major intrinsic protein</fullName>
    </submittedName>
</protein>
<dbReference type="InterPro" id="IPR000425">
    <property type="entry name" value="MIP"/>
</dbReference>
<evidence type="ECO:0000313" key="7">
    <source>
        <dbReference type="EMBL" id="EQD43112.1"/>
    </source>
</evidence>
<comment type="similarity">
    <text evidence="2">Belongs to the MIP/aquaporin (TC 1.A.8) family.</text>
</comment>
<accession>T0ZFM3</accession>
<dbReference type="SUPFAM" id="SSF81338">
    <property type="entry name" value="Aquaporin-like"/>
    <property type="match status" value="1"/>
</dbReference>
<gene>
    <name evidence="7" type="ORF">B1B_13953</name>
</gene>
<evidence type="ECO:0000256" key="2">
    <source>
        <dbReference type="ARBA" id="ARBA00006175"/>
    </source>
</evidence>
<dbReference type="Pfam" id="PF00230">
    <property type="entry name" value="MIP"/>
    <property type="match status" value="1"/>
</dbReference>
<feature type="transmembrane region" description="Helical" evidence="6">
    <location>
        <begin position="110"/>
        <end position="132"/>
    </location>
</feature>
<feature type="transmembrane region" description="Helical" evidence="6">
    <location>
        <begin position="12"/>
        <end position="36"/>
    </location>
</feature>
<evidence type="ECO:0000256" key="6">
    <source>
        <dbReference type="SAM" id="Phobius"/>
    </source>
</evidence>
<reference evidence="7" key="1">
    <citation type="submission" date="2013-08" db="EMBL/GenBank/DDBJ databases">
        <authorList>
            <person name="Mendez C."/>
            <person name="Richter M."/>
            <person name="Ferrer M."/>
            <person name="Sanchez J."/>
        </authorList>
    </citation>
    <scope>NUCLEOTIDE SEQUENCE</scope>
</reference>
<feature type="transmembrane region" description="Helical" evidence="6">
    <location>
        <begin position="67"/>
        <end position="90"/>
    </location>
</feature>
<reference evidence="7" key="2">
    <citation type="journal article" date="2014" name="ISME J.">
        <title>Microbial stratification in low pH oxic and suboxic macroscopic growths along an acid mine drainage.</title>
        <authorList>
            <person name="Mendez-Garcia C."/>
            <person name="Mesa V."/>
            <person name="Sprenger R.R."/>
            <person name="Richter M."/>
            <person name="Diez M.S."/>
            <person name="Solano J."/>
            <person name="Bargiela R."/>
            <person name="Golyshina O.V."/>
            <person name="Manteca A."/>
            <person name="Ramos J.L."/>
            <person name="Gallego J.R."/>
            <person name="Llorente I."/>
            <person name="Martins Dos Santos V.A."/>
            <person name="Jensen O.N."/>
            <person name="Pelaez A.I."/>
            <person name="Sanchez J."/>
            <person name="Ferrer M."/>
        </authorList>
    </citation>
    <scope>NUCLEOTIDE SEQUENCE</scope>
</reference>
<feature type="non-terminal residue" evidence="7">
    <location>
        <position position="1"/>
    </location>
</feature>
<dbReference type="InterPro" id="IPR023271">
    <property type="entry name" value="Aquaporin-like"/>
</dbReference>
<feature type="transmembrane region" description="Helical" evidence="6">
    <location>
        <begin position="42"/>
        <end position="60"/>
    </location>
</feature>
<dbReference type="InterPro" id="IPR034294">
    <property type="entry name" value="Aquaporin_transptr"/>
</dbReference>
<dbReference type="GO" id="GO:0015250">
    <property type="term" value="F:water channel activity"/>
    <property type="evidence" value="ECO:0007669"/>
    <property type="project" value="TreeGrafter"/>
</dbReference>
<dbReference type="GO" id="GO:0005886">
    <property type="term" value="C:plasma membrane"/>
    <property type="evidence" value="ECO:0007669"/>
    <property type="project" value="TreeGrafter"/>
</dbReference>
<keyword evidence="5 6" id="KW-0472">Membrane</keyword>
<evidence type="ECO:0000256" key="1">
    <source>
        <dbReference type="ARBA" id="ARBA00004141"/>
    </source>
</evidence>
<sequence length="157" mass="16006">PYIVAQLIGATLASLVALGILGHVGSLGATVPIAAFDGWRGMLLEALLTFGLVFMVSMSFHPKFPSAAAGLAIAGALGLGAMWGGGLTGASMNPARTFGPALVSGDFTGFWIYIVGPILGSLVAAFIARYLLDQAPEAAPAAAAPTRQGQRRGKPRR</sequence>
<dbReference type="PANTHER" id="PTHR19139">
    <property type="entry name" value="AQUAPORIN TRANSPORTER"/>
    <property type="match status" value="1"/>
</dbReference>
<evidence type="ECO:0000256" key="5">
    <source>
        <dbReference type="ARBA" id="ARBA00023136"/>
    </source>
</evidence>
<keyword evidence="3 6" id="KW-0812">Transmembrane</keyword>
<comment type="caution">
    <text evidence="7">The sequence shown here is derived from an EMBL/GenBank/DDBJ whole genome shotgun (WGS) entry which is preliminary data.</text>
</comment>
<dbReference type="PRINTS" id="PR00783">
    <property type="entry name" value="MINTRINSICP"/>
</dbReference>
<name>T0ZFM3_9ZZZZ</name>
<proteinExistence type="inferred from homology"/>
<dbReference type="AlphaFoldDB" id="T0ZFM3"/>